<dbReference type="Proteomes" id="UP000191057">
    <property type="component" value="Chromosome"/>
</dbReference>
<sequence>MKEYNLYIRQIVQGLLAKKRRNDGKGVVFFLGAGFSHRNGLEKSAGLGSGEELASVLGEELEEENEKNLQRVAEYYESMIGKADLIQHVKSYIKDMQKTQESHQLLSELIHLIGEPSEFIFTVNYDTLLESYYKQKYEKDLEVWRFGDAYNNSKQIYKLHGCITAESNLILTSEDYYKVKSNEILMKKLFSVFRENTCVFIGFKMEDNDFIDLLFNIRANNNNLGDIKHYLILPDGGIHPMRARYLKDKFNIEHLPMKGAEFLSKVMEEFKKKVGASK</sequence>
<dbReference type="AlphaFoldDB" id="A0A9W3THD2"/>
<dbReference type="SUPFAM" id="SSF52467">
    <property type="entry name" value="DHS-like NAD/FAD-binding domain"/>
    <property type="match status" value="1"/>
</dbReference>
<name>A0A9W3THD2_BACTU</name>
<evidence type="ECO:0000313" key="2">
    <source>
        <dbReference type="Proteomes" id="UP000191057"/>
    </source>
</evidence>
<dbReference type="InterPro" id="IPR029035">
    <property type="entry name" value="DHS-like_NAD/FAD-binding_dom"/>
</dbReference>
<dbReference type="Pfam" id="PF13289">
    <property type="entry name" value="SIR2_2"/>
    <property type="match status" value="1"/>
</dbReference>
<evidence type="ECO:0000313" key="1">
    <source>
        <dbReference type="EMBL" id="AQY41639.1"/>
    </source>
</evidence>
<protein>
    <recommendedName>
        <fullName evidence="3">SIR2-like domain-containing protein</fullName>
    </recommendedName>
</protein>
<reference evidence="1 2" key="1">
    <citation type="submission" date="2017-03" db="EMBL/GenBank/DDBJ databases">
        <title>Complete genome sequence of Bacillus thuringiensis L-7601, a novel melanin producing strain.</title>
        <authorList>
            <person name="Cai J."/>
            <person name="Cao Z."/>
            <person name="Tan T."/>
        </authorList>
    </citation>
    <scope>NUCLEOTIDE SEQUENCE [LARGE SCALE GENOMIC DNA]</scope>
    <source>
        <strain evidence="1 2">L-7601</strain>
    </source>
</reference>
<dbReference type="EMBL" id="CP020002">
    <property type="protein sequence ID" value="AQY41639.1"/>
    <property type="molecule type" value="Genomic_DNA"/>
</dbReference>
<organism evidence="1 2">
    <name type="scientific">Bacillus thuringiensis</name>
    <dbReference type="NCBI Taxonomy" id="1428"/>
    <lineage>
        <taxon>Bacteria</taxon>
        <taxon>Bacillati</taxon>
        <taxon>Bacillota</taxon>
        <taxon>Bacilli</taxon>
        <taxon>Bacillales</taxon>
        <taxon>Bacillaceae</taxon>
        <taxon>Bacillus</taxon>
        <taxon>Bacillus cereus group</taxon>
    </lineage>
</organism>
<gene>
    <name evidence="1" type="ORF">B4918_28465</name>
</gene>
<evidence type="ECO:0008006" key="3">
    <source>
        <dbReference type="Google" id="ProtNLM"/>
    </source>
</evidence>
<dbReference type="RefSeq" id="WP_079246138.1">
    <property type="nucleotide sequence ID" value="NZ_JARSYF010000021.1"/>
</dbReference>
<proteinExistence type="predicted"/>
<accession>A0A9W3THD2</accession>